<dbReference type="EMBL" id="JAHWGI010001444">
    <property type="protein sequence ID" value="KAK3933246.1"/>
    <property type="molecule type" value="Genomic_DNA"/>
</dbReference>
<feature type="region of interest" description="Disordered" evidence="1">
    <location>
        <begin position="849"/>
        <end position="869"/>
    </location>
</feature>
<reference evidence="2" key="2">
    <citation type="journal article" date="2023" name="BMC Genomics">
        <title>Pest status, molecular evolution, and epigenetic factors derived from the genome assembly of Frankliniella fusca, a thysanopteran phytovirus vector.</title>
        <authorList>
            <person name="Catto M.A."/>
            <person name="Labadie P.E."/>
            <person name="Jacobson A.L."/>
            <person name="Kennedy G.G."/>
            <person name="Srinivasan R."/>
            <person name="Hunt B.G."/>
        </authorList>
    </citation>
    <scope>NUCLEOTIDE SEQUENCE</scope>
    <source>
        <strain evidence="2">PL_HMW_Pooled</strain>
    </source>
</reference>
<gene>
    <name evidence="2" type="ORF">KUF71_003384</name>
    <name evidence="3" type="ORF">KUF71_017834</name>
</gene>
<dbReference type="Proteomes" id="UP001219518">
    <property type="component" value="Unassembled WGS sequence"/>
</dbReference>
<accession>A0AAE1L876</accession>
<evidence type="ECO:0000313" key="3">
    <source>
        <dbReference type="EMBL" id="KAK3933246.1"/>
    </source>
</evidence>
<dbReference type="AlphaFoldDB" id="A0AAE1L876"/>
<reference evidence="2" key="1">
    <citation type="submission" date="2021-07" db="EMBL/GenBank/DDBJ databases">
        <authorList>
            <person name="Catto M.A."/>
            <person name="Jacobson A."/>
            <person name="Kennedy G."/>
            <person name="Labadie P."/>
            <person name="Hunt B.G."/>
            <person name="Srinivasan R."/>
        </authorList>
    </citation>
    <scope>NUCLEOTIDE SEQUENCE</scope>
    <source>
        <strain evidence="2">PL_HMW_Pooled</strain>
        <tissue evidence="2">Head</tissue>
    </source>
</reference>
<name>A0AAE1L876_9NEOP</name>
<dbReference type="PANTHER" id="PTHR33053:SF9">
    <property type="entry name" value="AGAP000105-PA"/>
    <property type="match status" value="1"/>
</dbReference>
<dbReference type="PANTHER" id="PTHR33053">
    <property type="entry name" value="PROTEIN, PUTATIVE-RELATED"/>
    <property type="match status" value="1"/>
</dbReference>
<sequence length="1100" mass="126277">MDPMDRKTVKRRFEREAIRESNKRVRTAEILLEWNRRSRNQAQEDGCDRVDSDEESDRGLGEAEDVGNGNNSNAEEQENEGEGIDVQAMEGERCREAESNSSRSSESDGSDDNFNDLPESDNEPEPVQHPNNYVREQLSEWALCGGVSMSKVDDLLKRLQPIHQNLPLSYKTLLKTPRNVHVVDCGNGSLWYYGIAPQLHRHLTQEYLLRHDVIAIDINIDSVPLFNKSSTNFVPILGKLVDSSEPFIIGIFCGTGSDPADLDTFLHNYVQEVNNLKSNGFQYEEKTWKFRTRHYILDQKARASIKCVKGVRGYFCCEKCTVKGTDYMNRMCLLNHDCQLRTDENFIDMASLQMMPRSEHFEDTEIDRHVIGISPLLSCESKMVSKFRLDSMHMVYKGVFLRWFEFLWSGHGSYSLGRRQKQDISLKLGSFRPFCPSDFNRKPFAIKSEKLKATELRRILLYDGLVVFRKLDKNIFLNFMLLHTAIYILCSPKYHKTLNHEADRFIRAFVNHAENLFGKQFIVYNVHSMIHLPSECFDHGPLDTFGAFPYENLLGKIKSQVTSRYKPLQQIAKREMEKVNKSENTVKPEKPLLQMPSVNDPHEQLVGQQYKKIRFRKTVLSVKKADSCCALQDGTIICITNIVSSENGPIIVGKRFAEMSDYYQYPICSSLLNVYKVKQLEERSFYLTLEDISHKCYLMPLDTQEFYAVVVFTDQSCQAIPTSWLDEEDGQLIAFYPKTFWKDHKVRKAIENCANRNPDTFDKHWNVRVLHYYNSLIVARNNLKKAEDTSSLDSENDVMPPRRKRKRESFDSTDNSDDSDDDEKKTRSKHPAPPQFQKALQQKIKNNHITQQTSKSRESPSRSPSTVGIFPHDMVECDLFEDDDSWSAVTPLRGSGSNVASTSSASDTDIVKKFGRTSVLVKSTLSQAEHMTMLSIQMEMRTKLERMERMLSTVMRSVKPSQKLVLPKDIPNLPLQTQEEFDGNENFLADSANRSDTSEYLATFINMNMKLKDQTYTILRKCLADNLASQYNWKGRDKKAFCSTNLCSALFGAILDCNKNSQVNMAEVEGAIKEWLKYAPKRASAYKKPGQDLSNSSSML</sequence>
<proteinExistence type="predicted"/>
<feature type="compositionally biased region" description="Basic and acidic residues" evidence="1">
    <location>
        <begin position="1"/>
        <end position="27"/>
    </location>
</feature>
<evidence type="ECO:0000313" key="4">
    <source>
        <dbReference type="Proteomes" id="UP001219518"/>
    </source>
</evidence>
<feature type="region of interest" description="Disordered" evidence="1">
    <location>
        <begin position="1"/>
        <end position="130"/>
    </location>
</feature>
<evidence type="ECO:0000256" key="1">
    <source>
        <dbReference type="SAM" id="MobiDB-lite"/>
    </source>
</evidence>
<keyword evidence="2" id="KW-0675">Receptor</keyword>
<organism evidence="2 4">
    <name type="scientific">Frankliniella fusca</name>
    <dbReference type="NCBI Taxonomy" id="407009"/>
    <lineage>
        <taxon>Eukaryota</taxon>
        <taxon>Metazoa</taxon>
        <taxon>Ecdysozoa</taxon>
        <taxon>Arthropoda</taxon>
        <taxon>Hexapoda</taxon>
        <taxon>Insecta</taxon>
        <taxon>Pterygota</taxon>
        <taxon>Neoptera</taxon>
        <taxon>Paraneoptera</taxon>
        <taxon>Thysanoptera</taxon>
        <taxon>Terebrantia</taxon>
        <taxon>Thripoidea</taxon>
        <taxon>Thripidae</taxon>
        <taxon>Frankliniella</taxon>
    </lineage>
</organism>
<dbReference type="EMBL" id="JAHWGI010000064">
    <property type="protein sequence ID" value="KAK3908572.1"/>
    <property type="molecule type" value="Genomic_DNA"/>
</dbReference>
<keyword evidence="4" id="KW-1185">Reference proteome</keyword>
<comment type="caution">
    <text evidence="2">The sequence shown here is derived from an EMBL/GenBank/DDBJ whole genome shotgun (WGS) entry which is preliminary data.</text>
</comment>
<evidence type="ECO:0000313" key="2">
    <source>
        <dbReference type="EMBL" id="KAK3908572.1"/>
    </source>
</evidence>
<feature type="region of interest" description="Disordered" evidence="1">
    <location>
        <begin position="785"/>
        <end position="836"/>
    </location>
</feature>
<protein>
    <submittedName>
        <fullName evidence="2">Transient receptor potential cation channel subfamily M member 1</fullName>
    </submittedName>
</protein>
<feature type="compositionally biased region" description="Acidic residues" evidence="1">
    <location>
        <begin position="108"/>
        <end position="124"/>
    </location>
</feature>